<dbReference type="STRING" id="403935.SAMN05216481_114139"/>
<keyword evidence="2" id="KW-0812">Transmembrane</keyword>
<organism evidence="3 4">
    <name type="scientific">Streptomyces radiopugnans</name>
    <dbReference type="NCBI Taxonomy" id="403935"/>
    <lineage>
        <taxon>Bacteria</taxon>
        <taxon>Bacillati</taxon>
        <taxon>Actinomycetota</taxon>
        <taxon>Actinomycetes</taxon>
        <taxon>Kitasatosporales</taxon>
        <taxon>Streptomycetaceae</taxon>
        <taxon>Streptomyces</taxon>
    </lineage>
</organism>
<dbReference type="Proteomes" id="UP000199055">
    <property type="component" value="Unassembled WGS sequence"/>
</dbReference>
<evidence type="ECO:0000313" key="4">
    <source>
        <dbReference type="Proteomes" id="UP000199055"/>
    </source>
</evidence>
<evidence type="ECO:0000256" key="1">
    <source>
        <dbReference type="SAM" id="MobiDB-lite"/>
    </source>
</evidence>
<dbReference type="EMBL" id="FOET01000014">
    <property type="protein sequence ID" value="SEQ75945.1"/>
    <property type="molecule type" value="Genomic_DNA"/>
</dbReference>
<protein>
    <submittedName>
        <fullName evidence="3">Uncharacterized protein</fullName>
    </submittedName>
</protein>
<name>A0A1H9INJ1_9ACTN</name>
<accession>A0A1H9INJ1</accession>
<keyword evidence="4" id="KW-1185">Reference proteome</keyword>
<keyword evidence="2" id="KW-1133">Transmembrane helix</keyword>
<proteinExistence type="predicted"/>
<dbReference type="RefSeq" id="WP_093662283.1">
    <property type="nucleotide sequence ID" value="NZ_FOET01000014.1"/>
</dbReference>
<gene>
    <name evidence="3" type="ORF">SAMN05216481_114139</name>
</gene>
<keyword evidence="2" id="KW-0472">Membrane</keyword>
<evidence type="ECO:0000256" key="2">
    <source>
        <dbReference type="SAM" id="Phobius"/>
    </source>
</evidence>
<reference evidence="3 4" key="1">
    <citation type="submission" date="2016-10" db="EMBL/GenBank/DDBJ databases">
        <authorList>
            <person name="de Groot N.N."/>
        </authorList>
    </citation>
    <scope>NUCLEOTIDE SEQUENCE [LARGE SCALE GENOMIC DNA]</scope>
    <source>
        <strain evidence="3 4">CGMCC 4.3519</strain>
    </source>
</reference>
<feature type="region of interest" description="Disordered" evidence="1">
    <location>
        <begin position="59"/>
        <end position="79"/>
    </location>
</feature>
<sequence>MVRREESVPFAFVAESGHFRSNVTPPRRRPSRTDLAGRVLLGVVLVAGLVGSLLLGMPALETPQPQDGRPDQPTAAESR</sequence>
<evidence type="ECO:0000313" key="3">
    <source>
        <dbReference type="EMBL" id="SEQ75945.1"/>
    </source>
</evidence>
<feature type="transmembrane region" description="Helical" evidence="2">
    <location>
        <begin position="35"/>
        <end position="55"/>
    </location>
</feature>
<dbReference type="AlphaFoldDB" id="A0A1H9INJ1"/>